<dbReference type="EMBL" id="JAVLET010000003">
    <property type="protein sequence ID" value="KAL0472102.1"/>
    <property type="molecule type" value="Genomic_DNA"/>
</dbReference>
<feature type="transmembrane region" description="Helical" evidence="2">
    <location>
        <begin position="172"/>
        <end position="190"/>
    </location>
</feature>
<keyword evidence="4" id="KW-1185">Reference proteome</keyword>
<evidence type="ECO:0000313" key="4">
    <source>
        <dbReference type="Proteomes" id="UP001451303"/>
    </source>
</evidence>
<accession>A0ABR3DHE6</accession>
<keyword evidence="2" id="KW-0812">Transmembrane</keyword>
<dbReference type="PANTHER" id="PTHR35179">
    <property type="entry name" value="PROTEIN CBG02620"/>
    <property type="match status" value="1"/>
</dbReference>
<gene>
    <name evidence="3" type="ORF">QR685DRAFT_226034</name>
</gene>
<keyword evidence="2" id="KW-0472">Membrane</keyword>
<sequence length="473" mass="54588">MVGFLIPPWYKLYEPTESDLILATFLWGFTLALAICVLAKGVKQTLRSLRRCHFWNPYIIMIWVEWASCLGVAVGSWLFLRGIIQPSFWYFLTLIYMSVIAWTIKTQCLMQILTNRISLILYNPEKARKLKVYIFLAIGVINVSVFIVWIPARLQVSETWIHVNEVWDRVEKFLFMAVDGGLNYYFMWLIKSKLVANGLTKYRLVYRFNLFMVFISLSLDVLIIALMSLRNDALYVQVHPLTYMAKLYIEMNIAEFLGKILKQSNRRHNSFSLSIDCHSLTTFDGWRPDLEATGNPHDYIFNREWRRSKHQFHIKLSGGQMHPLNMDILTDGEESHDCTNKWGGIHGAGLYDNSAEKEDEVGKPSTPSEVRVKDSPWSIMDVKRRSSSQKLRQSRRVRPRTQRAETCAGYDDGKDNNGDTGVDRPRANRRIPQDYRSSRSNQDNGVHADLDTDGLLQGAIPPTKTYSDHEQGG</sequence>
<dbReference type="Proteomes" id="UP001451303">
    <property type="component" value="Unassembled WGS sequence"/>
</dbReference>
<organism evidence="3 4">
    <name type="scientific">Neurospora intermedia</name>
    <dbReference type="NCBI Taxonomy" id="5142"/>
    <lineage>
        <taxon>Eukaryota</taxon>
        <taxon>Fungi</taxon>
        <taxon>Dikarya</taxon>
        <taxon>Ascomycota</taxon>
        <taxon>Pezizomycotina</taxon>
        <taxon>Sordariomycetes</taxon>
        <taxon>Sordariomycetidae</taxon>
        <taxon>Sordariales</taxon>
        <taxon>Sordariaceae</taxon>
        <taxon>Neurospora</taxon>
    </lineage>
</organism>
<name>A0ABR3DHE6_NEUIN</name>
<dbReference type="PANTHER" id="PTHR35179:SF1">
    <property type="entry name" value="INTEGRAL MEMBRANE PROTEIN"/>
    <property type="match status" value="1"/>
</dbReference>
<keyword evidence="2" id="KW-1133">Transmembrane helix</keyword>
<protein>
    <recommendedName>
        <fullName evidence="5">Integral membrane protein</fullName>
    </recommendedName>
</protein>
<evidence type="ECO:0000313" key="3">
    <source>
        <dbReference type="EMBL" id="KAL0472102.1"/>
    </source>
</evidence>
<reference evidence="3 4" key="1">
    <citation type="submission" date="2023-09" db="EMBL/GenBank/DDBJ databases">
        <title>Multi-omics analysis of a traditional fermented food reveals byproduct-associated fungal strains for waste-to-food upcycling.</title>
        <authorList>
            <consortium name="Lawrence Berkeley National Laboratory"/>
            <person name="Rekdal V.M."/>
            <person name="Villalobos-Escobedo J.M."/>
            <person name="Rodriguez-Valeron N."/>
            <person name="Garcia M.O."/>
            <person name="Vasquez D.P."/>
            <person name="Damayanti I."/>
            <person name="Sorensen P.M."/>
            <person name="Baidoo E.E."/>
            <person name="De Carvalho A.C."/>
            <person name="Riley R."/>
            <person name="Lipzen A."/>
            <person name="He G."/>
            <person name="Yan M."/>
            <person name="Haridas S."/>
            <person name="Daum C."/>
            <person name="Yoshinaga Y."/>
            <person name="Ng V."/>
            <person name="Grigoriev I.V."/>
            <person name="Munk R."/>
            <person name="Nuraida L."/>
            <person name="Wijaya C.H."/>
            <person name="Morales P.-C."/>
            <person name="Keasling J.D."/>
        </authorList>
    </citation>
    <scope>NUCLEOTIDE SEQUENCE [LARGE SCALE GENOMIC DNA]</scope>
    <source>
        <strain evidence="3 4">FGSC 2613</strain>
    </source>
</reference>
<feature type="transmembrane region" description="Helical" evidence="2">
    <location>
        <begin position="20"/>
        <end position="39"/>
    </location>
</feature>
<evidence type="ECO:0000256" key="2">
    <source>
        <dbReference type="SAM" id="Phobius"/>
    </source>
</evidence>
<feature type="compositionally biased region" description="Basic residues" evidence="1">
    <location>
        <begin position="392"/>
        <end position="401"/>
    </location>
</feature>
<feature type="compositionally biased region" description="Basic and acidic residues" evidence="1">
    <location>
        <begin position="411"/>
        <end position="437"/>
    </location>
</feature>
<proteinExistence type="predicted"/>
<evidence type="ECO:0000256" key="1">
    <source>
        <dbReference type="SAM" id="MobiDB-lite"/>
    </source>
</evidence>
<feature type="transmembrane region" description="Helical" evidence="2">
    <location>
        <begin position="60"/>
        <end position="80"/>
    </location>
</feature>
<feature type="transmembrane region" description="Helical" evidence="2">
    <location>
        <begin position="210"/>
        <end position="229"/>
    </location>
</feature>
<evidence type="ECO:0008006" key="5">
    <source>
        <dbReference type="Google" id="ProtNLM"/>
    </source>
</evidence>
<feature type="region of interest" description="Disordered" evidence="1">
    <location>
        <begin position="353"/>
        <end position="473"/>
    </location>
</feature>
<comment type="caution">
    <text evidence="3">The sequence shown here is derived from an EMBL/GenBank/DDBJ whole genome shotgun (WGS) entry which is preliminary data.</text>
</comment>
<feature type="transmembrane region" description="Helical" evidence="2">
    <location>
        <begin position="132"/>
        <end position="152"/>
    </location>
</feature>
<feature type="transmembrane region" description="Helical" evidence="2">
    <location>
        <begin position="86"/>
        <end position="104"/>
    </location>
</feature>